<keyword evidence="2" id="KW-1133">Transmembrane helix</keyword>
<reference evidence="4" key="1">
    <citation type="submission" date="2015-04" db="EMBL/GenBank/DDBJ databases">
        <title>Physiological reanalysis, assessment of diazotrophy, and genome sequences of multiple isolates of Streptomyces thermoautotrophicus.</title>
        <authorList>
            <person name="MacKellar D.C."/>
            <person name="Lieber L."/>
            <person name="Norman J."/>
            <person name="Bolger A."/>
            <person name="Tobin C."/>
            <person name="Murray J.W."/>
            <person name="Chang R."/>
            <person name="Ford T."/>
            <person name="Nguyen P.Q."/>
            <person name="Woodward J."/>
            <person name="Permingeat H."/>
            <person name="Joshi N.S."/>
            <person name="Silver P.A."/>
            <person name="Usadel B."/>
            <person name="Rutherford A.W."/>
            <person name="Friesen M."/>
            <person name="Prell J."/>
        </authorList>
    </citation>
    <scope>NUCLEOTIDE SEQUENCE [LARGE SCALE GENOMIC DNA]</scope>
    <source>
        <strain evidence="4">H1</strain>
    </source>
</reference>
<feature type="transmembrane region" description="Helical" evidence="2">
    <location>
        <begin position="193"/>
        <end position="213"/>
    </location>
</feature>
<comment type="caution">
    <text evidence="3">The sequence shown here is derived from an EMBL/GenBank/DDBJ whole genome shotgun (WGS) entry which is preliminary data.</text>
</comment>
<evidence type="ECO:0008006" key="5">
    <source>
        <dbReference type="Google" id="ProtNLM"/>
    </source>
</evidence>
<evidence type="ECO:0000313" key="3">
    <source>
        <dbReference type="EMBL" id="KWX03131.1"/>
    </source>
</evidence>
<feature type="transmembrane region" description="Helical" evidence="2">
    <location>
        <begin position="16"/>
        <end position="38"/>
    </location>
</feature>
<dbReference type="Pfam" id="PF13367">
    <property type="entry name" value="PrsW-protease"/>
    <property type="match status" value="1"/>
</dbReference>
<feature type="transmembrane region" description="Helical" evidence="2">
    <location>
        <begin position="137"/>
        <end position="155"/>
    </location>
</feature>
<feature type="transmembrane region" description="Helical" evidence="2">
    <location>
        <begin position="44"/>
        <end position="66"/>
    </location>
</feature>
<organism evidence="3 4">
    <name type="scientific">Carbonactinospora thermoautotrophica</name>
    <dbReference type="NCBI Taxonomy" id="1469144"/>
    <lineage>
        <taxon>Bacteria</taxon>
        <taxon>Bacillati</taxon>
        <taxon>Actinomycetota</taxon>
        <taxon>Actinomycetes</taxon>
        <taxon>Kitasatosporales</taxon>
        <taxon>Carbonactinosporaceae</taxon>
        <taxon>Carbonactinospora</taxon>
    </lineage>
</organism>
<feature type="transmembrane region" description="Helical" evidence="2">
    <location>
        <begin position="78"/>
        <end position="96"/>
    </location>
</feature>
<feature type="region of interest" description="Disordered" evidence="1">
    <location>
        <begin position="371"/>
        <end position="416"/>
    </location>
</feature>
<gene>
    <name evidence="3" type="ORF">LI90_4181</name>
</gene>
<dbReference type="STRING" id="1469144.LI90_4181"/>
<dbReference type="GO" id="GO:0008233">
    <property type="term" value="F:peptidase activity"/>
    <property type="evidence" value="ECO:0007669"/>
    <property type="project" value="InterPro"/>
</dbReference>
<accession>A0A132MZ05</accession>
<feature type="transmembrane region" description="Helical" evidence="2">
    <location>
        <begin position="245"/>
        <end position="265"/>
    </location>
</feature>
<keyword evidence="2" id="KW-0472">Membrane</keyword>
<dbReference type="EMBL" id="LAXD01000001">
    <property type="protein sequence ID" value="KWX03131.1"/>
    <property type="molecule type" value="Genomic_DNA"/>
</dbReference>
<feature type="transmembrane region" description="Helical" evidence="2">
    <location>
        <begin position="220"/>
        <end position="239"/>
    </location>
</feature>
<sequence>MPGPYRPARSGNAVRVLLWIAGGLVFLLLGLLTLVGLFAMGGPIGFALGVVLAALPMPILIATFLWIDRLEPEPLKHLLFAFAWGALIATVFSGFLNELGAALLGVPAPLVSPFVEETLKGLGVLLFALFRRREFDGVVDGIVLGGIIGGGFSFIENIQYYGIQFQATAEAHGAGAGFLATVFLFLIRDGMGLFAHSLYTAMTGIGLGVAVTTRNPALKVLAPVGGWSAGVLLHFIWNFSTFNQLAYFVTYILFMVPVFVGWLLLVQWSRRMELKVLERHLPAYAAAGWIANWELPALCTFPGRKRARDWAKRTLGDRGKRAMIDLQLAATELAFLREKASRGQDLHDFSQREQQLLGLLSARKQILQPAAAQQPFGTAPIPTQPSGGPVPPQVSSQFPPQFPSQFPPQFPPGMPR</sequence>
<dbReference type="AlphaFoldDB" id="A0A132MZ05"/>
<feature type="transmembrane region" description="Helical" evidence="2">
    <location>
        <begin position="167"/>
        <end position="187"/>
    </location>
</feature>
<dbReference type="Proteomes" id="UP000070188">
    <property type="component" value="Unassembled WGS sequence"/>
</dbReference>
<dbReference type="RefSeq" id="WP_171843076.1">
    <property type="nucleotide sequence ID" value="NZ_JYIJ01000019.1"/>
</dbReference>
<keyword evidence="2" id="KW-0812">Transmembrane</keyword>
<name>A0A132MZ05_9ACTN</name>
<keyword evidence="4" id="KW-1185">Reference proteome</keyword>
<dbReference type="PANTHER" id="PTHR36844:SF1">
    <property type="entry name" value="PROTEASE PRSW"/>
    <property type="match status" value="1"/>
</dbReference>
<dbReference type="InterPro" id="IPR026898">
    <property type="entry name" value="PrsW"/>
</dbReference>
<evidence type="ECO:0000256" key="1">
    <source>
        <dbReference type="SAM" id="MobiDB-lite"/>
    </source>
</evidence>
<proteinExistence type="predicted"/>
<protein>
    <recommendedName>
        <fullName evidence="5">Integral membrane protein</fullName>
    </recommendedName>
</protein>
<feature type="compositionally biased region" description="Pro residues" evidence="1">
    <location>
        <begin position="400"/>
        <end position="416"/>
    </location>
</feature>
<dbReference type="PANTHER" id="PTHR36844">
    <property type="entry name" value="PROTEASE PRSW"/>
    <property type="match status" value="1"/>
</dbReference>
<evidence type="ECO:0000256" key="2">
    <source>
        <dbReference type="SAM" id="Phobius"/>
    </source>
</evidence>
<dbReference type="PATRIC" id="fig|1469144.10.peg.4484"/>
<evidence type="ECO:0000313" key="4">
    <source>
        <dbReference type="Proteomes" id="UP000070188"/>
    </source>
</evidence>